<evidence type="ECO:0000313" key="1">
    <source>
        <dbReference type="EMBL" id="KAF2167377.1"/>
    </source>
</evidence>
<reference evidence="1" key="1">
    <citation type="journal article" date="2020" name="Stud. Mycol.">
        <title>101 Dothideomycetes genomes: a test case for predicting lifestyles and emergence of pathogens.</title>
        <authorList>
            <person name="Haridas S."/>
            <person name="Albert R."/>
            <person name="Binder M."/>
            <person name="Bloem J."/>
            <person name="Labutti K."/>
            <person name="Salamov A."/>
            <person name="Andreopoulos B."/>
            <person name="Baker S."/>
            <person name="Barry K."/>
            <person name="Bills G."/>
            <person name="Bluhm B."/>
            <person name="Cannon C."/>
            <person name="Castanera R."/>
            <person name="Culley D."/>
            <person name="Daum C."/>
            <person name="Ezra D."/>
            <person name="Gonzalez J."/>
            <person name="Henrissat B."/>
            <person name="Kuo A."/>
            <person name="Liang C."/>
            <person name="Lipzen A."/>
            <person name="Lutzoni F."/>
            <person name="Magnuson J."/>
            <person name="Mondo S."/>
            <person name="Nolan M."/>
            <person name="Ohm R."/>
            <person name="Pangilinan J."/>
            <person name="Park H.-J."/>
            <person name="Ramirez L."/>
            <person name="Alfaro M."/>
            <person name="Sun H."/>
            <person name="Tritt A."/>
            <person name="Yoshinaga Y."/>
            <person name="Zwiers L.-H."/>
            <person name="Turgeon B."/>
            <person name="Goodwin S."/>
            <person name="Spatafora J."/>
            <person name="Crous P."/>
            <person name="Grigoriev I."/>
        </authorList>
    </citation>
    <scope>NUCLEOTIDE SEQUENCE</scope>
    <source>
        <strain evidence="1">ATCC 36951</strain>
    </source>
</reference>
<dbReference type="EMBL" id="ML993593">
    <property type="protein sequence ID" value="KAF2167377.1"/>
    <property type="molecule type" value="Genomic_DNA"/>
</dbReference>
<dbReference type="RefSeq" id="XP_033668266.1">
    <property type="nucleotide sequence ID" value="XM_033812544.1"/>
</dbReference>
<dbReference type="Proteomes" id="UP000799537">
    <property type="component" value="Unassembled WGS sequence"/>
</dbReference>
<sequence length="247" mass="27983">MDSPAAEIVSPAAGFRLFVAVNKQTLQHVDHPPVFRQPHNRVLLYTHLDTKGIRSSIYTPIPRRQVRTMAASPRNPKACLLGLPGELRNRILLDVATSAAFNPDGDRNDVNFPYAESSLKVLFRSFYINKQLFHELSALFNGNNRFGLCAKPTSVARQIMLLCDKRPSDAEIFTDRLLARRTLTEIRSYFTKDTYIAYDMNEFGKFKGLHLPHTATRSSIRHVRMFVPLPISLLVSDVFYEDIFGGG</sequence>
<accession>A0A6A6CJG7</accession>
<evidence type="ECO:0000313" key="2">
    <source>
        <dbReference type="Proteomes" id="UP000799537"/>
    </source>
</evidence>
<organism evidence="1 2">
    <name type="scientific">Zasmidium cellare ATCC 36951</name>
    <dbReference type="NCBI Taxonomy" id="1080233"/>
    <lineage>
        <taxon>Eukaryota</taxon>
        <taxon>Fungi</taxon>
        <taxon>Dikarya</taxon>
        <taxon>Ascomycota</taxon>
        <taxon>Pezizomycotina</taxon>
        <taxon>Dothideomycetes</taxon>
        <taxon>Dothideomycetidae</taxon>
        <taxon>Mycosphaerellales</taxon>
        <taxon>Mycosphaerellaceae</taxon>
        <taxon>Zasmidium</taxon>
    </lineage>
</organism>
<gene>
    <name evidence="1" type="ORF">M409DRAFT_53981</name>
</gene>
<dbReference type="AlphaFoldDB" id="A0A6A6CJG7"/>
<proteinExistence type="predicted"/>
<protein>
    <submittedName>
        <fullName evidence="1">Uncharacterized protein</fullName>
    </submittedName>
</protein>
<name>A0A6A6CJG7_ZASCE</name>
<dbReference type="GeneID" id="54565816"/>
<keyword evidence="2" id="KW-1185">Reference proteome</keyword>